<evidence type="ECO:0000313" key="1">
    <source>
        <dbReference type="EMBL" id="GFP34039.1"/>
    </source>
</evidence>
<feature type="non-terminal residue" evidence="1">
    <location>
        <position position="33"/>
    </location>
</feature>
<dbReference type="EMBL" id="BLSA01000902">
    <property type="protein sequence ID" value="GFP34039.1"/>
    <property type="molecule type" value="Genomic_DNA"/>
</dbReference>
<name>A0A6V8PNA1_9ACTN</name>
<gene>
    <name evidence="1" type="ORF">HKBW3S42_02379</name>
</gene>
<protein>
    <submittedName>
        <fullName evidence="1">Uncharacterized protein</fullName>
    </submittedName>
</protein>
<accession>A0A6V8PNA1</accession>
<comment type="caution">
    <text evidence="1">The sequence shown here is derived from an EMBL/GenBank/DDBJ whole genome shotgun (WGS) entry which is preliminary data.</text>
</comment>
<sequence length="33" mass="3837">MLITERYKDPIHGVLSCYDRVVLRGTLPGWNYA</sequence>
<evidence type="ECO:0000313" key="2">
    <source>
        <dbReference type="Proteomes" id="UP000568877"/>
    </source>
</evidence>
<reference evidence="1 2" key="1">
    <citation type="journal article" date="2020" name="Front. Microbiol.">
        <title>Single-cell genomics of novel Actinobacteria with the Wood-Ljungdahl pathway discovered in a serpentinizing system.</title>
        <authorList>
            <person name="Merino N."/>
            <person name="Kawai M."/>
            <person name="Boyd E.S."/>
            <person name="Colman D.R."/>
            <person name="McGlynn S.E."/>
            <person name="Nealson K.H."/>
            <person name="Kurokawa K."/>
            <person name="Hongoh Y."/>
        </authorList>
    </citation>
    <scope>NUCLEOTIDE SEQUENCE [LARGE SCALE GENOMIC DNA]</scope>
    <source>
        <strain evidence="1 2">S42</strain>
    </source>
</reference>
<organism evidence="1 2">
    <name type="scientific">Candidatus Hakubella thermalkaliphila</name>
    <dbReference type="NCBI Taxonomy" id="2754717"/>
    <lineage>
        <taxon>Bacteria</taxon>
        <taxon>Bacillati</taxon>
        <taxon>Actinomycetota</taxon>
        <taxon>Actinomycetota incertae sedis</taxon>
        <taxon>Candidatus Hakubellales</taxon>
        <taxon>Candidatus Hakubellaceae</taxon>
        <taxon>Candidatus Hakubella</taxon>
    </lineage>
</organism>
<dbReference type="AlphaFoldDB" id="A0A6V8PNA1"/>
<dbReference type="Proteomes" id="UP000568877">
    <property type="component" value="Unassembled WGS sequence"/>
</dbReference>
<proteinExistence type="predicted"/>